<keyword evidence="1" id="KW-1133">Transmembrane helix</keyword>
<dbReference type="AlphaFoldDB" id="A0A430FTT2"/>
<evidence type="ECO:0000313" key="2">
    <source>
        <dbReference type="EMBL" id="RSX56353.1"/>
    </source>
</evidence>
<dbReference type="RefSeq" id="WP_125968420.1">
    <property type="nucleotide sequence ID" value="NZ_QXGK01000010.1"/>
</dbReference>
<dbReference type="Proteomes" id="UP000287470">
    <property type="component" value="Unassembled WGS sequence"/>
</dbReference>
<proteinExistence type="predicted"/>
<evidence type="ECO:0000256" key="1">
    <source>
        <dbReference type="SAM" id="Phobius"/>
    </source>
</evidence>
<comment type="caution">
    <text evidence="2">The sequence shown here is derived from an EMBL/GenBank/DDBJ whole genome shotgun (WGS) entry which is preliminary data.</text>
</comment>
<keyword evidence="3" id="KW-1185">Reference proteome</keyword>
<sequence>MSRNRGTAKRGRTGGYRGRAALSWTLLAVLTAVALTIGACALWMPDRAPALLSAGDEARSAPVNTQEYSGSQQVTLTPTISATRDLIGNATGTVTGDWSSGGLTSGRGAMKVNDRVVVALNTATPLYRDLKTGDSGDDVLALNDELNRLGYNSAPGSDTFWWSTSDGLRQLMNDNGNTSDGTLSLADILWIPAATVRVGSWTAVEGTAVSAGTAVGQVPGTLTRLTIKNGKPSDQDRTISVLGQTTTLPAGQTAIDDAAFCEQVAATDDYRMMDEAMLAAGISASLVLTASVQVLRVPAAAVFGVDGMSGCIAVDGQSDTPDVVKVTIVGSELGASLVQPDGIDPAAVTRVAIGSRIANESCR</sequence>
<name>A0A430FTT2_9BIFI</name>
<dbReference type="InterPro" id="IPR036365">
    <property type="entry name" value="PGBD-like_sf"/>
</dbReference>
<reference evidence="2 3" key="1">
    <citation type="submission" date="2018-09" db="EMBL/GenBank/DDBJ databases">
        <title>Characterization of the phylogenetic diversity of five novel species belonging to the genus Bifidobacterium.</title>
        <authorList>
            <person name="Lugli G.A."/>
            <person name="Duranti S."/>
            <person name="Milani C."/>
        </authorList>
    </citation>
    <scope>NUCLEOTIDE SEQUENCE [LARGE SCALE GENOMIC DNA]</scope>
    <source>
        <strain evidence="2 3">2033B</strain>
    </source>
</reference>
<organism evidence="2 3">
    <name type="scientific">Bifidobacterium samirii</name>
    <dbReference type="NCBI Taxonomy" id="2306974"/>
    <lineage>
        <taxon>Bacteria</taxon>
        <taxon>Bacillati</taxon>
        <taxon>Actinomycetota</taxon>
        <taxon>Actinomycetes</taxon>
        <taxon>Bifidobacteriales</taxon>
        <taxon>Bifidobacteriaceae</taxon>
        <taxon>Bifidobacterium</taxon>
    </lineage>
</organism>
<dbReference type="OrthoDB" id="3268648at2"/>
<evidence type="ECO:0000313" key="3">
    <source>
        <dbReference type="Proteomes" id="UP000287470"/>
    </source>
</evidence>
<keyword evidence="1" id="KW-0812">Transmembrane</keyword>
<dbReference type="SUPFAM" id="SSF47090">
    <property type="entry name" value="PGBD-like"/>
    <property type="match status" value="1"/>
</dbReference>
<dbReference type="InterPro" id="IPR036366">
    <property type="entry name" value="PGBDSf"/>
</dbReference>
<dbReference type="Gene3D" id="1.10.101.10">
    <property type="entry name" value="PGBD-like superfamily/PGBD"/>
    <property type="match status" value="1"/>
</dbReference>
<dbReference type="EMBL" id="QXGK01000010">
    <property type="protein sequence ID" value="RSX56353.1"/>
    <property type="molecule type" value="Genomic_DNA"/>
</dbReference>
<keyword evidence="1" id="KW-0472">Membrane</keyword>
<accession>A0A430FTT2</accession>
<feature type="transmembrane region" description="Helical" evidence="1">
    <location>
        <begin position="21"/>
        <end position="44"/>
    </location>
</feature>
<protein>
    <submittedName>
        <fullName evidence="2">Peptidoglycan-binding domain 1 protein</fullName>
    </submittedName>
</protein>
<gene>
    <name evidence="2" type="ORF">D2E24_1166</name>
</gene>